<feature type="coiled-coil region" evidence="1">
    <location>
        <begin position="95"/>
        <end position="122"/>
    </location>
</feature>
<protein>
    <submittedName>
        <fullName evidence="2">Uncharacterized protein</fullName>
    </submittedName>
</protein>
<accession>A0A930H247</accession>
<dbReference type="Proteomes" id="UP000758611">
    <property type="component" value="Unassembled WGS sequence"/>
</dbReference>
<comment type="caution">
    <text evidence="2">The sequence shown here is derived from an EMBL/GenBank/DDBJ whole genome shotgun (WGS) entry which is preliminary data.</text>
</comment>
<evidence type="ECO:0000313" key="3">
    <source>
        <dbReference type="Proteomes" id="UP000758611"/>
    </source>
</evidence>
<evidence type="ECO:0000313" key="2">
    <source>
        <dbReference type="EMBL" id="MBF1306425.1"/>
    </source>
</evidence>
<dbReference type="RefSeq" id="WP_278476991.1">
    <property type="nucleotide sequence ID" value="NZ_JABZRE010000002.1"/>
</dbReference>
<reference evidence="2" key="1">
    <citation type="submission" date="2020-04" db="EMBL/GenBank/DDBJ databases">
        <title>Deep metagenomics examines the oral microbiome during advanced dental caries in children, revealing novel taxa and co-occurrences with host molecules.</title>
        <authorList>
            <person name="Baker J.L."/>
            <person name="Morton J.T."/>
            <person name="Dinis M."/>
            <person name="Alvarez R."/>
            <person name="Tran N.C."/>
            <person name="Knight R."/>
            <person name="Edlund A."/>
        </authorList>
    </citation>
    <scope>NUCLEOTIDE SEQUENCE</scope>
    <source>
        <strain evidence="2">JCVI_23_bin.11</strain>
    </source>
</reference>
<organism evidence="2 3">
    <name type="scientific">Parvimonas micra</name>
    <dbReference type="NCBI Taxonomy" id="33033"/>
    <lineage>
        <taxon>Bacteria</taxon>
        <taxon>Bacillati</taxon>
        <taxon>Bacillota</taxon>
        <taxon>Tissierellia</taxon>
        <taxon>Tissierellales</taxon>
        <taxon>Peptoniphilaceae</taxon>
        <taxon>Parvimonas</taxon>
    </lineage>
</organism>
<sequence>MKGEFNNRSLIMLPTYEAELIKNFEKRDSCYQIQTSQIVMDPFGDFAKATYQLGLNDEKNKRNNYLEFIKNSKSYFNNKIKELTDSVEKNSKDKSKLVRDILKKEELNLKELEKLKKLFYELPYIKSNEKLYELSTESLFVISSTIAYTISERFYDDLSANKIINKLKNLKTDDTSEVVKLINFSNGGTYNPLLGSEYIVIKEFEENFLDSVKINNDYLTNLNKLVLSNAIKVIKRTYGNDVTLKHLISLVNDKTIDGVGAERILIDFELIAEQNDENKDLLAFFKNDYHKNFWGEFYSRWLKDASILRNYLETIFDRVEVFDLLCPNPGSKVIDLEEVLKLGDKVSFSLNTGRGKEFNSFVAKLILQRIEKVIYLRDGDEKTRSYGNLYLLNENLYNDIKGFENYKKRASYRMDTFSIFQPLD</sequence>
<dbReference type="EMBL" id="JABZRE010000002">
    <property type="protein sequence ID" value="MBF1306425.1"/>
    <property type="molecule type" value="Genomic_DNA"/>
</dbReference>
<dbReference type="AlphaFoldDB" id="A0A930H247"/>
<gene>
    <name evidence="2" type="ORF">HXM94_01360</name>
</gene>
<proteinExistence type="predicted"/>
<keyword evidence="1" id="KW-0175">Coiled coil</keyword>
<evidence type="ECO:0000256" key="1">
    <source>
        <dbReference type="SAM" id="Coils"/>
    </source>
</evidence>
<name>A0A930H247_9FIRM</name>